<feature type="non-terminal residue" evidence="2">
    <location>
        <position position="72"/>
    </location>
</feature>
<dbReference type="RefSeq" id="WP_211365247.1">
    <property type="nucleotide sequence ID" value="NZ_PDWK01000117.1"/>
</dbReference>
<feature type="region of interest" description="Disordered" evidence="1">
    <location>
        <begin position="44"/>
        <end position="72"/>
    </location>
</feature>
<evidence type="ECO:0000256" key="1">
    <source>
        <dbReference type="SAM" id="MobiDB-lite"/>
    </source>
</evidence>
<dbReference type="AlphaFoldDB" id="A0A921NRF3"/>
<organism evidence="2 3">
    <name type="scientific">Pseudoxanthomonas taiwanensis</name>
    <dbReference type="NCBI Taxonomy" id="176598"/>
    <lineage>
        <taxon>Bacteria</taxon>
        <taxon>Pseudomonadati</taxon>
        <taxon>Pseudomonadota</taxon>
        <taxon>Gammaproteobacteria</taxon>
        <taxon>Lysobacterales</taxon>
        <taxon>Lysobacteraceae</taxon>
        <taxon>Pseudoxanthomonas</taxon>
    </lineage>
</organism>
<proteinExistence type="predicted"/>
<dbReference type="Proteomes" id="UP000717981">
    <property type="component" value="Unassembled WGS sequence"/>
</dbReference>
<evidence type="ECO:0000313" key="3">
    <source>
        <dbReference type="Proteomes" id="UP000717981"/>
    </source>
</evidence>
<comment type="caution">
    <text evidence="2">The sequence shown here is derived from an EMBL/GenBank/DDBJ whole genome shotgun (WGS) entry which is preliminary data.</text>
</comment>
<feature type="compositionally biased region" description="Low complexity" evidence="1">
    <location>
        <begin position="13"/>
        <end position="22"/>
    </location>
</feature>
<reference evidence="2" key="1">
    <citation type="submission" date="2017-10" db="EMBL/GenBank/DDBJ databases">
        <title>Whole genome sequencing of members of genus Pseudoxanthomonas.</title>
        <authorList>
            <person name="Kumar S."/>
            <person name="Bansal K."/>
            <person name="Kaur A."/>
            <person name="Patil P."/>
            <person name="Sharma S."/>
            <person name="Patil P.B."/>
        </authorList>
    </citation>
    <scope>NUCLEOTIDE SEQUENCE</scope>
    <source>
        <strain evidence="2">DSM 22914</strain>
    </source>
</reference>
<feature type="region of interest" description="Disordered" evidence="1">
    <location>
        <begin position="1"/>
        <end position="22"/>
    </location>
</feature>
<name>A0A921NRF3_9GAMM</name>
<keyword evidence="3" id="KW-1185">Reference proteome</keyword>
<sequence>MPPRGRSPSCHSAPAGAGAADRARPPLRLAGLLLALHAALAAAANPPPDAGQLQRQAERTLAPPAAPPPPAD</sequence>
<protein>
    <submittedName>
        <fullName evidence="2">Uncharacterized protein</fullName>
    </submittedName>
</protein>
<gene>
    <name evidence="2" type="ORF">CR938_13920</name>
</gene>
<evidence type="ECO:0000313" key="2">
    <source>
        <dbReference type="EMBL" id="KAF1684473.1"/>
    </source>
</evidence>
<dbReference type="EMBL" id="PDWK01000117">
    <property type="protein sequence ID" value="KAF1684473.1"/>
    <property type="molecule type" value="Genomic_DNA"/>
</dbReference>
<accession>A0A921NRF3</accession>